<organism evidence="6 7">
    <name type="scientific">Blautia obeum</name>
    <dbReference type="NCBI Taxonomy" id="40520"/>
    <lineage>
        <taxon>Bacteria</taxon>
        <taxon>Bacillati</taxon>
        <taxon>Bacillota</taxon>
        <taxon>Clostridia</taxon>
        <taxon>Lachnospirales</taxon>
        <taxon>Lachnospiraceae</taxon>
        <taxon>Blautia</taxon>
    </lineage>
</organism>
<comment type="function">
    <text evidence="1">Nitronate monooxygenase that uses molecular oxygen to catalyze the oxidative denitrification of alkyl nitronates. Acts on propionate 3-nitronate (P3N), the presumed physiological substrate. Probably functions in the detoxification of P3N, a metabolic poison produced by plants and fungi as a defense mechanism.</text>
</comment>
<dbReference type="PANTHER" id="PTHR32332">
    <property type="entry name" value="2-NITROPROPANE DIOXYGENASE"/>
    <property type="match status" value="1"/>
</dbReference>
<keyword evidence="5" id="KW-0560">Oxidoreductase</keyword>
<dbReference type="PANTHER" id="PTHR32332:SF18">
    <property type="entry name" value="2-NITROPROPANE DIOXYGENASE"/>
    <property type="match status" value="1"/>
</dbReference>
<reference evidence="6 7" key="1">
    <citation type="submission" date="2015-09" db="EMBL/GenBank/DDBJ databases">
        <authorList>
            <consortium name="Pathogen Informatics"/>
        </authorList>
    </citation>
    <scope>NUCLEOTIDE SEQUENCE [LARGE SCALE GENOMIC DNA]</scope>
    <source>
        <strain evidence="6 7">2789STDY5608838</strain>
    </source>
</reference>
<dbReference type="AlphaFoldDB" id="A0A173WY58"/>
<dbReference type="InterPro" id="IPR013785">
    <property type="entry name" value="Aldolase_TIM"/>
</dbReference>
<dbReference type="SUPFAM" id="SSF51412">
    <property type="entry name" value="Inosine monophosphate dehydrogenase (IMPDH)"/>
    <property type="match status" value="1"/>
</dbReference>
<keyword evidence="3" id="KW-0285">Flavoprotein</keyword>
<dbReference type="Pfam" id="PF03060">
    <property type="entry name" value="NMO"/>
    <property type="match status" value="1"/>
</dbReference>
<dbReference type="EMBL" id="CYZA01000001">
    <property type="protein sequence ID" value="CUN43028.1"/>
    <property type="molecule type" value="Genomic_DNA"/>
</dbReference>
<protein>
    <recommendedName>
        <fullName evidence="2">Probable nitronate monooxygenase</fullName>
    </recommendedName>
</protein>
<gene>
    <name evidence="6" type="ORF">ERS852395_00311</name>
</gene>
<dbReference type="InterPro" id="IPR004136">
    <property type="entry name" value="NMO"/>
</dbReference>
<dbReference type="CDD" id="cd04730">
    <property type="entry name" value="NPD_like"/>
    <property type="match status" value="1"/>
</dbReference>
<evidence type="ECO:0000256" key="3">
    <source>
        <dbReference type="ARBA" id="ARBA00022630"/>
    </source>
</evidence>
<evidence type="ECO:0000313" key="7">
    <source>
        <dbReference type="Proteomes" id="UP000095447"/>
    </source>
</evidence>
<proteinExistence type="predicted"/>
<dbReference type="Proteomes" id="UP000095447">
    <property type="component" value="Unassembled WGS sequence"/>
</dbReference>
<keyword evidence="4" id="KW-0288">FMN</keyword>
<dbReference type="RefSeq" id="WP_055052511.1">
    <property type="nucleotide sequence ID" value="NZ_CYZA01000001.1"/>
</dbReference>
<evidence type="ECO:0000256" key="5">
    <source>
        <dbReference type="ARBA" id="ARBA00023002"/>
    </source>
</evidence>
<dbReference type="GO" id="GO:0018580">
    <property type="term" value="F:nitronate monooxygenase activity"/>
    <property type="evidence" value="ECO:0007669"/>
    <property type="project" value="InterPro"/>
</dbReference>
<accession>A0A173WY58</accession>
<evidence type="ECO:0000256" key="2">
    <source>
        <dbReference type="ARBA" id="ARBA00013457"/>
    </source>
</evidence>
<evidence type="ECO:0000313" key="6">
    <source>
        <dbReference type="EMBL" id="CUN43028.1"/>
    </source>
</evidence>
<evidence type="ECO:0000256" key="1">
    <source>
        <dbReference type="ARBA" id="ARBA00003535"/>
    </source>
</evidence>
<sequence>MKNFKIGDKITRVPLIQGGMGVGISLGRLAGSVAKAGGVGIISTAQIGYREEDFDRNPAAANERAIAGEMKKARMISEDGIIGYNIMVALKEYASHVKAAVKAGADIIISGAGLPTELPELVKGSLTKIAPIVSTDKSAKVILKYWDRKYKRTADLVVIEGPQAGGHLGFHKEELEKYTEESYSEEIKKIITTVKSYAEKYGTEIPVIVAGGIYNREDVRKVDNLGADGIQVATRFITTEECDADIRYKEAHLKAKESDIAIVKSPVGMPGRAIMNKFMTRVMNGEQIPHSPCHGCLVKCSPKEIPYCITDGLINAVKGNVDEGLLFCGAKAWKAERLQTVQEVINDLF</sequence>
<name>A0A173WY58_9FIRM</name>
<dbReference type="Gene3D" id="3.20.20.70">
    <property type="entry name" value="Aldolase class I"/>
    <property type="match status" value="1"/>
</dbReference>
<evidence type="ECO:0000256" key="4">
    <source>
        <dbReference type="ARBA" id="ARBA00022643"/>
    </source>
</evidence>